<dbReference type="InParanoid" id="A0A165NW90"/>
<proteinExistence type="predicted"/>
<evidence type="ECO:0000313" key="3">
    <source>
        <dbReference type="Proteomes" id="UP000077266"/>
    </source>
</evidence>
<name>A0A165NW90_EXIGL</name>
<protein>
    <submittedName>
        <fullName evidence="2">Uncharacterized protein</fullName>
    </submittedName>
</protein>
<keyword evidence="3" id="KW-1185">Reference proteome</keyword>
<dbReference type="EMBL" id="KV425894">
    <property type="protein sequence ID" value="KZW01311.1"/>
    <property type="molecule type" value="Genomic_DNA"/>
</dbReference>
<dbReference type="AlphaFoldDB" id="A0A165NW90"/>
<feature type="signal peptide" evidence="1">
    <location>
        <begin position="1"/>
        <end position="17"/>
    </location>
</feature>
<gene>
    <name evidence="2" type="ORF">EXIGLDRAFT_745114</name>
</gene>
<accession>A0A165NW90</accession>
<reference evidence="2 3" key="1">
    <citation type="journal article" date="2016" name="Mol. Biol. Evol.">
        <title>Comparative Genomics of Early-Diverging Mushroom-Forming Fungi Provides Insights into the Origins of Lignocellulose Decay Capabilities.</title>
        <authorList>
            <person name="Nagy L.G."/>
            <person name="Riley R."/>
            <person name="Tritt A."/>
            <person name="Adam C."/>
            <person name="Daum C."/>
            <person name="Floudas D."/>
            <person name="Sun H."/>
            <person name="Yadav J.S."/>
            <person name="Pangilinan J."/>
            <person name="Larsson K.H."/>
            <person name="Matsuura K."/>
            <person name="Barry K."/>
            <person name="Labutti K."/>
            <person name="Kuo R."/>
            <person name="Ohm R.A."/>
            <person name="Bhattacharya S.S."/>
            <person name="Shirouzu T."/>
            <person name="Yoshinaga Y."/>
            <person name="Martin F.M."/>
            <person name="Grigoriev I.V."/>
            <person name="Hibbett D.S."/>
        </authorList>
    </citation>
    <scope>NUCLEOTIDE SEQUENCE [LARGE SCALE GENOMIC DNA]</scope>
    <source>
        <strain evidence="2 3">HHB12029</strain>
    </source>
</reference>
<keyword evidence="1" id="KW-0732">Signal</keyword>
<evidence type="ECO:0000313" key="2">
    <source>
        <dbReference type="EMBL" id="KZW01311.1"/>
    </source>
</evidence>
<dbReference type="Proteomes" id="UP000077266">
    <property type="component" value="Unassembled WGS sequence"/>
</dbReference>
<evidence type="ECO:0000256" key="1">
    <source>
        <dbReference type="SAM" id="SignalP"/>
    </source>
</evidence>
<feature type="chain" id="PRO_5007863473" evidence="1">
    <location>
        <begin position="18"/>
        <end position="163"/>
    </location>
</feature>
<sequence length="163" mass="17609">MRVLALFLAAFLATVFAAEAPIATAGACAPACPSTDKDGFALDHQSDDADANTITCTYGEPDDDSYCTYNAMSGMLTEDHDGNSCQTLATTACSRRVKRFNPAQNKVRNLVRKHTAHIARKTKTIKAASHGMGAVAKAEASPRAVPYFVTSRARLSRRFHNHF</sequence>
<organism evidence="2 3">
    <name type="scientific">Exidia glandulosa HHB12029</name>
    <dbReference type="NCBI Taxonomy" id="1314781"/>
    <lineage>
        <taxon>Eukaryota</taxon>
        <taxon>Fungi</taxon>
        <taxon>Dikarya</taxon>
        <taxon>Basidiomycota</taxon>
        <taxon>Agaricomycotina</taxon>
        <taxon>Agaricomycetes</taxon>
        <taxon>Auriculariales</taxon>
        <taxon>Exidiaceae</taxon>
        <taxon>Exidia</taxon>
    </lineage>
</organism>